<reference evidence="1" key="2">
    <citation type="submission" date="2020-01" db="EMBL/GenBank/DDBJ databases">
        <authorList>
            <person name="Campanaro S."/>
        </authorList>
    </citation>
    <scope>NUCLEOTIDE SEQUENCE</scope>
    <source>
        <strain evidence="1">AS06rmzACSIP_7</strain>
    </source>
</reference>
<dbReference type="AlphaFoldDB" id="A0A351U4B6"/>
<reference evidence="1" key="1">
    <citation type="journal article" date="2020" name="Biotechnol. Biofuels">
        <title>New insights from the biogas microbiome by comprehensive genome-resolved metagenomics of nearly 1600 species originating from multiple anaerobic digesters.</title>
        <authorList>
            <person name="Campanaro S."/>
            <person name="Treu L."/>
            <person name="Rodriguez-R L.M."/>
            <person name="Kovalovszki A."/>
            <person name="Ziels R.M."/>
            <person name="Maus I."/>
            <person name="Zhu X."/>
            <person name="Kougias P.G."/>
            <person name="Basile A."/>
            <person name="Luo G."/>
            <person name="Schluter A."/>
            <person name="Konstantinidis K.T."/>
            <person name="Angelidaki I."/>
        </authorList>
    </citation>
    <scope>NUCLEOTIDE SEQUENCE</scope>
    <source>
        <strain evidence="1">AS06rmzACSIP_7</strain>
    </source>
</reference>
<sequence>MRVTVHIPSNTEKDLKTFAANQNRSISSVVADSIEFYIRENKRKAAIKSIKSMIGKVKISEDALKEIEAIRLDHDRT</sequence>
<accession>A0A351U4B6</accession>
<dbReference type="EMBL" id="JAAYEE010000295">
    <property type="protein sequence ID" value="NLW36787.1"/>
    <property type="molecule type" value="Genomic_DNA"/>
</dbReference>
<dbReference type="STRING" id="909663.GCA_000512235_00559"/>
<dbReference type="Gene3D" id="1.10.1220.10">
    <property type="entry name" value="Met repressor-like"/>
    <property type="match status" value="1"/>
</dbReference>
<gene>
    <name evidence="1" type="ORF">GXY80_15120</name>
</gene>
<proteinExistence type="predicted"/>
<evidence type="ECO:0000313" key="1">
    <source>
        <dbReference type="EMBL" id="NLW36787.1"/>
    </source>
</evidence>
<dbReference type="GO" id="GO:0006355">
    <property type="term" value="P:regulation of DNA-templated transcription"/>
    <property type="evidence" value="ECO:0007669"/>
    <property type="project" value="InterPro"/>
</dbReference>
<dbReference type="InterPro" id="IPR010985">
    <property type="entry name" value="Ribbon_hlx_hlx"/>
</dbReference>
<evidence type="ECO:0008006" key="3">
    <source>
        <dbReference type="Google" id="ProtNLM"/>
    </source>
</evidence>
<evidence type="ECO:0000313" key="2">
    <source>
        <dbReference type="Proteomes" id="UP000777265"/>
    </source>
</evidence>
<dbReference type="SUPFAM" id="SSF47598">
    <property type="entry name" value="Ribbon-helix-helix"/>
    <property type="match status" value="1"/>
</dbReference>
<organism evidence="1 2">
    <name type="scientific">Syntrophorhabdus aromaticivorans</name>
    <dbReference type="NCBI Taxonomy" id="328301"/>
    <lineage>
        <taxon>Bacteria</taxon>
        <taxon>Pseudomonadati</taxon>
        <taxon>Thermodesulfobacteriota</taxon>
        <taxon>Syntrophorhabdia</taxon>
        <taxon>Syntrophorhabdales</taxon>
        <taxon>Syntrophorhabdaceae</taxon>
        <taxon>Syntrophorhabdus</taxon>
    </lineage>
</organism>
<dbReference type="Proteomes" id="UP000777265">
    <property type="component" value="Unassembled WGS sequence"/>
</dbReference>
<dbReference type="InterPro" id="IPR013321">
    <property type="entry name" value="Arc_rbn_hlx_hlx"/>
</dbReference>
<name>A0A351U4B6_9BACT</name>
<comment type="caution">
    <text evidence="1">The sequence shown here is derived from an EMBL/GenBank/DDBJ whole genome shotgun (WGS) entry which is preliminary data.</text>
</comment>
<protein>
    <recommendedName>
        <fullName evidence="3">CopG family transcriptional regulator</fullName>
    </recommendedName>
</protein>